<organism evidence="2 3">
    <name type="scientific">Exophiala viscosa</name>
    <dbReference type="NCBI Taxonomy" id="2486360"/>
    <lineage>
        <taxon>Eukaryota</taxon>
        <taxon>Fungi</taxon>
        <taxon>Dikarya</taxon>
        <taxon>Ascomycota</taxon>
        <taxon>Pezizomycotina</taxon>
        <taxon>Eurotiomycetes</taxon>
        <taxon>Chaetothyriomycetidae</taxon>
        <taxon>Chaetothyriales</taxon>
        <taxon>Herpotrichiellaceae</taxon>
        <taxon>Exophiala</taxon>
    </lineage>
</organism>
<proteinExistence type="predicted"/>
<reference evidence="2" key="1">
    <citation type="journal article" date="2022" name="bioRxiv">
        <title>Deciphering the potential niche of two novel black yeast fungi from a biological soil crust based on their genomes, phenotypes, and melanin regulation.</title>
        <authorList>
            <consortium name="DOE Joint Genome Institute"/>
            <person name="Carr E.C."/>
            <person name="Barton Q."/>
            <person name="Grambo S."/>
            <person name="Sullivan M."/>
            <person name="Renfro C.M."/>
            <person name="Kuo A."/>
            <person name="Pangilinan J."/>
            <person name="Lipzen A."/>
            <person name="Keymanesh K."/>
            <person name="Savage E."/>
            <person name="Barry K."/>
            <person name="Grigoriev I.V."/>
            <person name="Riekhof W.R."/>
            <person name="Harris S.S."/>
        </authorList>
    </citation>
    <scope>NUCLEOTIDE SEQUENCE</scope>
    <source>
        <strain evidence="2">JF 03-4F</strain>
    </source>
</reference>
<feature type="compositionally biased region" description="Basic and acidic residues" evidence="1">
    <location>
        <begin position="437"/>
        <end position="448"/>
    </location>
</feature>
<sequence>MRPAQQQPLPAGYVEASSFIEGSSTQSILSSREEAPMASAARVSTTSNPATGPTTSVAESSKATVSRDGIRGGKRWDNQPKVYRELPSFPKFDQPIPNDASIEEICIRYPNHIRGTYLAAFVQWHWTSHDIYNRLTDVAKQDFIDNGIATCKSKNNRTNFISKRLEAYLKAHTDDEIAELCTQPKLRPCLMNGGEKKGKSKLMGKFNNPNAQPVRHIEYTPRSGANKRKAAEDLPQKPEAKKPKAEARSDTLWESMEVFEEYKYAMAGYWRKQVSAAQTIVNADVVHANADVRQRIQQVLQMLRYPVNSMTETFLTFERIEDCAAFAAFVDNKVRAVFDDLRARETGAASLEVRNKAVDAILQEQGIIATSLQKLVPLAASAFESGQLKFGLVRQAIQAVTNAFAERTGKPGNAAQSFNALHEAHDGSGTLSLTAHDGQRPKRVREETPAEEASNKRAKTALTPGFSLAGKSMQQVFGAEPGPQVFNTQQAFEPVGISNRLEDAPGLGRDFDLVFEEIYGGSTAPSAPSHQHGQPTEEVAVPSMSSLQQTQNMVPTLGMAVAEGTSRTEVDPSSQARTEDEILQEYIDMLPSLPPTPEILYDQTDFYIVPQQNQVATDTAYLPQHVDMLAQTGEYFLQGAHLTPWTDLPGGDETLAQTSDLSMQYPELFAVQDPPQPEVPHDGMGMFDAAIEDLAPSSDPMNVNQDWNFGSEDLTASELRQMQDDPAFWDGMFNNA</sequence>
<feature type="region of interest" description="Disordered" evidence="1">
    <location>
        <begin position="220"/>
        <end position="247"/>
    </location>
</feature>
<keyword evidence="3" id="KW-1185">Reference proteome</keyword>
<feature type="compositionally biased region" description="Basic and acidic residues" evidence="1">
    <location>
        <begin position="229"/>
        <end position="247"/>
    </location>
</feature>
<feature type="compositionally biased region" description="Polar residues" evidence="1">
    <location>
        <begin position="42"/>
        <end position="64"/>
    </location>
</feature>
<name>A0AAN6IF19_9EURO</name>
<feature type="region of interest" description="Disordered" evidence="1">
    <location>
        <begin position="24"/>
        <end position="77"/>
    </location>
</feature>
<evidence type="ECO:0000313" key="3">
    <source>
        <dbReference type="Proteomes" id="UP001203852"/>
    </source>
</evidence>
<dbReference type="Proteomes" id="UP001203852">
    <property type="component" value="Unassembled WGS sequence"/>
</dbReference>
<protein>
    <submittedName>
        <fullName evidence="2">Uncharacterized protein</fullName>
    </submittedName>
</protein>
<comment type="caution">
    <text evidence="2">The sequence shown here is derived from an EMBL/GenBank/DDBJ whole genome shotgun (WGS) entry which is preliminary data.</text>
</comment>
<dbReference type="AlphaFoldDB" id="A0AAN6IF19"/>
<feature type="region of interest" description="Disordered" evidence="1">
    <location>
        <begin position="427"/>
        <end position="461"/>
    </location>
</feature>
<evidence type="ECO:0000256" key="1">
    <source>
        <dbReference type="SAM" id="MobiDB-lite"/>
    </source>
</evidence>
<evidence type="ECO:0000313" key="2">
    <source>
        <dbReference type="EMBL" id="KAI1613119.1"/>
    </source>
</evidence>
<dbReference type="EMBL" id="MU404354">
    <property type="protein sequence ID" value="KAI1613119.1"/>
    <property type="molecule type" value="Genomic_DNA"/>
</dbReference>
<gene>
    <name evidence="2" type="ORF">EDD36DRAFT_255415</name>
</gene>
<accession>A0AAN6IF19</accession>
<feature type="compositionally biased region" description="Basic and acidic residues" evidence="1">
    <location>
        <begin position="68"/>
        <end position="77"/>
    </location>
</feature>